<reference evidence="1" key="2">
    <citation type="journal article" date="2023" name="Plants (Basel)">
        <title>Annotation of the Turnera subulata (Passifloraceae) Draft Genome Reveals the S-Locus Evolved after the Divergence of Turneroideae from Passifloroideae in a Stepwise Manner.</title>
        <authorList>
            <person name="Henning P.M."/>
            <person name="Roalson E.H."/>
            <person name="Mir W."/>
            <person name="McCubbin A.G."/>
            <person name="Shore J.S."/>
        </authorList>
    </citation>
    <scope>NUCLEOTIDE SEQUENCE</scope>
    <source>
        <strain evidence="1">F60SS</strain>
    </source>
</reference>
<dbReference type="Proteomes" id="UP001141552">
    <property type="component" value="Unassembled WGS sequence"/>
</dbReference>
<evidence type="ECO:0000313" key="1">
    <source>
        <dbReference type="EMBL" id="KAJ4832319.1"/>
    </source>
</evidence>
<accession>A0A9Q0J8K3</accession>
<dbReference type="EMBL" id="JAKUCV010005157">
    <property type="protein sequence ID" value="KAJ4832319.1"/>
    <property type="molecule type" value="Genomic_DNA"/>
</dbReference>
<sequence>MLLLWEVRAYCSELLACFHLDRHEIQSICLVVDNGRVLTSREGDGNSVVCTLLVYLYSEGVLNEVACVIN</sequence>
<dbReference type="AlphaFoldDB" id="A0A9Q0J8K3"/>
<organism evidence="1 2">
    <name type="scientific">Turnera subulata</name>
    <dbReference type="NCBI Taxonomy" id="218843"/>
    <lineage>
        <taxon>Eukaryota</taxon>
        <taxon>Viridiplantae</taxon>
        <taxon>Streptophyta</taxon>
        <taxon>Embryophyta</taxon>
        <taxon>Tracheophyta</taxon>
        <taxon>Spermatophyta</taxon>
        <taxon>Magnoliopsida</taxon>
        <taxon>eudicotyledons</taxon>
        <taxon>Gunneridae</taxon>
        <taxon>Pentapetalae</taxon>
        <taxon>rosids</taxon>
        <taxon>fabids</taxon>
        <taxon>Malpighiales</taxon>
        <taxon>Passifloraceae</taxon>
        <taxon>Turnera</taxon>
    </lineage>
</organism>
<name>A0A9Q0J8K3_9ROSI</name>
<evidence type="ECO:0000313" key="2">
    <source>
        <dbReference type="Proteomes" id="UP001141552"/>
    </source>
</evidence>
<reference evidence="1" key="1">
    <citation type="submission" date="2022-02" db="EMBL/GenBank/DDBJ databases">
        <authorList>
            <person name="Henning P.M."/>
            <person name="McCubbin A.G."/>
            <person name="Shore J.S."/>
        </authorList>
    </citation>
    <scope>NUCLEOTIDE SEQUENCE</scope>
    <source>
        <strain evidence="1">F60SS</strain>
        <tissue evidence="1">Leaves</tissue>
    </source>
</reference>
<comment type="caution">
    <text evidence="1">The sequence shown here is derived from an EMBL/GenBank/DDBJ whole genome shotgun (WGS) entry which is preliminary data.</text>
</comment>
<gene>
    <name evidence="1" type="ORF">Tsubulata_024869</name>
</gene>
<protein>
    <submittedName>
        <fullName evidence="1">Uncharacterized protein</fullName>
    </submittedName>
</protein>
<keyword evidence="2" id="KW-1185">Reference proteome</keyword>
<proteinExistence type="predicted"/>